<evidence type="ECO:0000313" key="1">
    <source>
        <dbReference type="EMBL" id="CDW32965.1"/>
    </source>
</evidence>
<proteinExistence type="predicted"/>
<name>A0A0K2U4L1_LEPSM</name>
<reference evidence="1" key="1">
    <citation type="submission" date="2014-05" db="EMBL/GenBank/DDBJ databases">
        <authorList>
            <person name="Chronopoulou M."/>
        </authorList>
    </citation>
    <scope>NUCLEOTIDE SEQUENCE</scope>
    <source>
        <tissue evidence="1">Whole organism</tissue>
    </source>
</reference>
<dbReference type="EMBL" id="HACA01015604">
    <property type="protein sequence ID" value="CDW32965.1"/>
    <property type="molecule type" value="Transcribed_RNA"/>
</dbReference>
<dbReference type="AlphaFoldDB" id="A0A0K2U4L1"/>
<protein>
    <submittedName>
        <fullName evidence="1">Uncharacterized protein</fullName>
    </submittedName>
</protein>
<organism evidence="1">
    <name type="scientific">Lepeophtheirus salmonis</name>
    <name type="common">Salmon louse</name>
    <name type="synonym">Caligus salmonis</name>
    <dbReference type="NCBI Taxonomy" id="72036"/>
    <lineage>
        <taxon>Eukaryota</taxon>
        <taxon>Metazoa</taxon>
        <taxon>Ecdysozoa</taxon>
        <taxon>Arthropoda</taxon>
        <taxon>Crustacea</taxon>
        <taxon>Multicrustacea</taxon>
        <taxon>Hexanauplia</taxon>
        <taxon>Copepoda</taxon>
        <taxon>Siphonostomatoida</taxon>
        <taxon>Caligidae</taxon>
        <taxon>Lepeophtheirus</taxon>
    </lineage>
</organism>
<sequence>MINLGSSLIPFSMYPTSTNSGKMGSWWRTPTSLPIISNSKATLKLLLWNDIAQCRTCSGEVILFNSICVGFILGHSKRRKYALCLWTSKTILR</sequence>
<accession>A0A0K2U4L1</accession>